<accession>A0ABQ9H5X0</accession>
<evidence type="ECO:0000313" key="14">
    <source>
        <dbReference type="Proteomes" id="UP001159363"/>
    </source>
</evidence>
<evidence type="ECO:0000256" key="2">
    <source>
        <dbReference type="ARBA" id="ARBA00022723"/>
    </source>
</evidence>
<dbReference type="InterPro" id="IPR001878">
    <property type="entry name" value="Znf_CCHC"/>
</dbReference>
<evidence type="ECO:0000256" key="9">
    <source>
        <dbReference type="ARBA" id="ARBA00023172"/>
    </source>
</evidence>
<keyword evidence="3" id="KW-0255">Endonuclease</keyword>
<keyword evidence="11" id="KW-0862">Zinc</keyword>
<keyword evidence="14" id="KW-1185">Reference proteome</keyword>
<evidence type="ECO:0000256" key="7">
    <source>
        <dbReference type="ARBA" id="ARBA00022918"/>
    </source>
</evidence>
<dbReference type="InterPro" id="IPR036875">
    <property type="entry name" value="Znf_CCHC_sf"/>
</dbReference>
<dbReference type="Gene3D" id="4.10.60.10">
    <property type="entry name" value="Zinc finger, CCHC-type"/>
    <property type="match status" value="1"/>
</dbReference>
<dbReference type="SUPFAM" id="SSF53098">
    <property type="entry name" value="Ribonuclease H-like"/>
    <property type="match status" value="1"/>
</dbReference>
<comment type="caution">
    <text evidence="13">The sequence shown here is derived from an EMBL/GenBank/DDBJ whole genome shotgun (WGS) entry which is preliminary data.</text>
</comment>
<organism evidence="13 14">
    <name type="scientific">Dryococelus australis</name>
    <dbReference type="NCBI Taxonomy" id="614101"/>
    <lineage>
        <taxon>Eukaryota</taxon>
        <taxon>Metazoa</taxon>
        <taxon>Ecdysozoa</taxon>
        <taxon>Arthropoda</taxon>
        <taxon>Hexapoda</taxon>
        <taxon>Insecta</taxon>
        <taxon>Pterygota</taxon>
        <taxon>Neoptera</taxon>
        <taxon>Polyneoptera</taxon>
        <taxon>Phasmatodea</taxon>
        <taxon>Verophasmatodea</taxon>
        <taxon>Anareolatae</taxon>
        <taxon>Phasmatidae</taxon>
        <taxon>Eurycanthinae</taxon>
        <taxon>Dryococelus</taxon>
    </lineage>
</organism>
<evidence type="ECO:0000259" key="12">
    <source>
        <dbReference type="PROSITE" id="PS50158"/>
    </source>
</evidence>
<dbReference type="Pfam" id="PF07727">
    <property type="entry name" value="RVT_2"/>
    <property type="match status" value="1"/>
</dbReference>
<evidence type="ECO:0000256" key="6">
    <source>
        <dbReference type="ARBA" id="ARBA00022908"/>
    </source>
</evidence>
<evidence type="ECO:0000256" key="11">
    <source>
        <dbReference type="PROSITE-ProRule" id="PRU00047"/>
    </source>
</evidence>
<evidence type="ECO:0000256" key="5">
    <source>
        <dbReference type="ARBA" id="ARBA00022842"/>
    </source>
</evidence>
<keyword evidence="8" id="KW-0548">Nucleotidyltransferase</keyword>
<dbReference type="Pfam" id="PF00098">
    <property type="entry name" value="zf-CCHC"/>
    <property type="match status" value="1"/>
</dbReference>
<protein>
    <recommendedName>
        <fullName evidence="12">CCHC-type domain-containing protein</fullName>
    </recommendedName>
</protein>
<proteinExistence type="predicted"/>
<feature type="domain" description="CCHC-type" evidence="12">
    <location>
        <begin position="111"/>
        <end position="124"/>
    </location>
</feature>
<keyword evidence="5" id="KW-0460">Magnesium</keyword>
<keyword evidence="11" id="KW-0863">Zinc-finger</keyword>
<dbReference type="InterPro" id="IPR057670">
    <property type="entry name" value="SH3_retrovirus"/>
</dbReference>
<dbReference type="PROSITE" id="PS50158">
    <property type="entry name" value="ZF_CCHC"/>
    <property type="match status" value="1"/>
</dbReference>
<dbReference type="InterPro" id="IPR013103">
    <property type="entry name" value="RVT_2"/>
</dbReference>
<dbReference type="InterPro" id="IPR039537">
    <property type="entry name" value="Retrotran_Ty1/copia-like"/>
</dbReference>
<dbReference type="Pfam" id="PF25597">
    <property type="entry name" value="SH3_retrovirus"/>
    <property type="match status" value="1"/>
</dbReference>
<dbReference type="PANTHER" id="PTHR42648">
    <property type="entry name" value="TRANSPOSASE, PUTATIVE-RELATED"/>
    <property type="match status" value="1"/>
</dbReference>
<keyword evidence="2" id="KW-0479">Metal-binding</keyword>
<dbReference type="SMART" id="SM00343">
    <property type="entry name" value="ZnF_C2HC"/>
    <property type="match status" value="1"/>
</dbReference>
<keyword evidence="7" id="KW-0695">RNA-directed DNA polymerase</keyword>
<evidence type="ECO:0000256" key="1">
    <source>
        <dbReference type="ARBA" id="ARBA00022722"/>
    </source>
</evidence>
<keyword evidence="9" id="KW-0233">DNA recombination</keyword>
<dbReference type="EMBL" id="JARBHB010000007">
    <property type="protein sequence ID" value="KAJ8879691.1"/>
    <property type="molecule type" value="Genomic_DNA"/>
</dbReference>
<dbReference type="PANTHER" id="PTHR42648:SF11">
    <property type="entry name" value="TRANSPOSON TY4-P GAG-POL POLYPROTEIN"/>
    <property type="match status" value="1"/>
</dbReference>
<dbReference type="SUPFAM" id="SSF57756">
    <property type="entry name" value="Retrovirus zinc finger-like domains"/>
    <property type="match status" value="1"/>
</dbReference>
<evidence type="ECO:0000256" key="8">
    <source>
        <dbReference type="ARBA" id="ARBA00022932"/>
    </source>
</evidence>
<evidence type="ECO:0000256" key="4">
    <source>
        <dbReference type="ARBA" id="ARBA00022801"/>
    </source>
</evidence>
<evidence type="ECO:0000256" key="10">
    <source>
        <dbReference type="ARBA" id="ARBA00023268"/>
    </source>
</evidence>
<keyword evidence="8" id="KW-0239">DNA-directed DNA polymerase</keyword>
<sequence length="563" mass="64443">MSCDSAKGMFDKLCSIYERDSSHNKSSLLQNFLNYKIYKVAPVDDETMMGKILSSLPDRYRHFLTAWDSTPKSDRALANLTARLLAEEERVHTSSTHDNVAFKTVNKNIVCFKCNKRGHIARNCINKQLDCKICKADNHTEQNCYFRDRNNKSTTSNWDKVAFLTESMGGNPEGFWVLYSGCTYHIINNSDSLTNVTGIESENITSKKNENMCAELKDYAPVATPQLNGRADRLNRMLMEKTRALIFDSGLKKELWGEALCTEKSPSATVYTTLAELWYGKRLDLSNLKLFGSLAYAKKLKKLGKLDKICDKLIMVGYATNGHRLWNSEKREIKLSRKVTFEESTEVSVTNNSSQEIIADTVSLVDSEETSLRLVDNMKGRRITTVLQDNVVDEPFQNFPSDKDTAKISEVLDSLPETTTEIENCNHQGRKERIKRKPEYFQEYLMLSYKEAISGEDKDKWLKAIEFTARLFARGREQKAGLDYSETFSSVVSLDSLRFLIVYTKKETMSLKQFDIKTAFLYSNLEQDVFMLVPEGFENEQCSVVKLRKSVYGLKQAPRAWNR</sequence>
<keyword evidence="6" id="KW-0229">DNA integration</keyword>
<dbReference type="InterPro" id="IPR012337">
    <property type="entry name" value="RNaseH-like_sf"/>
</dbReference>
<keyword evidence="10" id="KW-0511">Multifunctional enzyme</keyword>
<evidence type="ECO:0000313" key="13">
    <source>
        <dbReference type="EMBL" id="KAJ8879691.1"/>
    </source>
</evidence>
<keyword evidence="1" id="KW-0540">Nuclease</keyword>
<reference evidence="13 14" key="1">
    <citation type="submission" date="2023-02" db="EMBL/GenBank/DDBJ databases">
        <title>LHISI_Scaffold_Assembly.</title>
        <authorList>
            <person name="Stuart O.P."/>
            <person name="Cleave R."/>
            <person name="Magrath M.J.L."/>
            <person name="Mikheyev A.S."/>
        </authorList>
    </citation>
    <scope>NUCLEOTIDE SEQUENCE [LARGE SCALE GENOMIC DNA]</scope>
    <source>
        <strain evidence="13">Daus_M_001</strain>
        <tissue evidence="13">Leg muscle</tissue>
    </source>
</reference>
<dbReference type="Gene3D" id="3.30.420.10">
    <property type="entry name" value="Ribonuclease H-like superfamily/Ribonuclease H"/>
    <property type="match status" value="1"/>
</dbReference>
<keyword evidence="4" id="KW-0378">Hydrolase</keyword>
<dbReference type="Proteomes" id="UP001159363">
    <property type="component" value="Chromosome 6"/>
</dbReference>
<keyword evidence="8" id="KW-0808">Transferase</keyword>
<evidence type="ECO:0000256" key="3">
    <source>
        <dbReference type="ARBA" id="ARBA00022759"/>
    </source>
</evidence>
<dbReference type="InterPro" id="IPR036397">
    <property type="entry name" value="RNaseH_sf"/>
</dbReference>
<gene>
    <name evidence="13" type="ORF">PR048_020299</name>
</gene>
<name>A0ABQ9H5X0_9NEOP</name>